<protein>
    <submittedName>
        <fullName evidence="2">Uncharacterized protein</fullName>
    </submittedName>
</protein>
<feature type="transmembrane region" description="Helical" evidence="1">
    <location>
        <begin position="55"/>
        <end position="80"/>
    </location>
</feature>
<organism evidence="2 3">
    <name type="scientific">Arachnia rubra</name>
    <dbReference type="NCBI Taxonomy" id="1547448"/>
    <lineage>
        <taxon>Bacteria</taxon>
        <taxon>Bacillati</taxon>
        <taxon>Actinomycetota</taxon>
        <taxon>Actinomycetes</taxon>
        <taxon>Propionibacteriales</taxon>
        <taxon>Propionibacteriaceae</taxon>
        <taxon>Arachnia</taxon>
    </lineage>
</organism>
<dbReference type="Proteomes" id="UP000678513">
    <property type="component" value="Chromosome"/>
</dbReference>
<proteinExistence type="predicted"/>
<sequence>MNLYTARNALLNYWPEYKSFESYPFAVTGVVLTLYIAIVFTGLKDVKISRLTRYIFVKCARLSAFLGSFICAWVGLLGMISEGLRLGYFAIPFACFLLNVIFGVLQDSALSADVKLDLYLAFAAEARQHSIRGEKGRAWVSCLVVFLNSVLISGVAGIFLGEFNFFLVFVVVLLLSSVVAWLVFRFGLIRLYRSLGESVLALGMVLNIILLVVTSTMKISSELNLRSLVPIGCVSMLFLLTCLERKLGLFIYFQRRYVLSAGVMNIKSARIIEKRLRSIDKLDNKGVIHERRERMQNPLSEPSRLRS</sequence>
<keyword evidence="1" id="KW-1133">Transmembrane helix</keyword>
<feature type="transmembrane region" description="Helical" evidence="1">
    <location>
        <begin position="165"/>
        <end position="187"/>
    </location>
</feature>
<feature type="transmembrane region" description="Helical" evidence="1">
    <location>
        <begin position="86"/>
        <end position="105"/>
    </location>
</feature>
<gene>
    <name evidence="2" type="ORF">J5A65_13235</name>
</gene>
<feature type="transmembrane region" description="Helical" evidence="1">
    <location>
        <begin position="138"/>
        <end position="159"/>
    </location>
</feature>
<feature type="transmembrane region" description="Helical" evidence="1">
    <location>
        <begin position="199"/>
        <end position="217"/>
    </location>
</feature>
<dbReference type="RefSeq" id="WP_212322931.1">
    <property type="nucleotide sequence ID" value="NZ_AP024463.1"/>
</dbReference>
<reference evidence="2 3" key="1">
    <citation type="submission" date="2021-03" db="EMBL/GenBank/DDBJ databases">
        <title>Human Oral Microbial Genomes.</title>
        <authorList>
            <person name="Johnston C.D."/>
            <person name="Chen T."/>
            <person name="Dewhirst F.E."/>
        </authorList>
    </citation>
    <scope>NUCLEOTIDE SEQUENCE [LARGE SCALE GENOMIC DNA]</scope>
    <source>
        <strain evidence="2 3">DSMZ 100122</strain>
    </source>
</reference>
<feature type="transmembrane region" description="Helical" evidence="1">
    <location>
        <begin position="223"/>
        <end position="243"/>
    </location>
</feature>
<dbReference type="EMBL" id="CP072384">
    <property type="protein sequence ID" value="QUC07862.1"/>
    <property type="molecule type" value="Genomic_DNA"/>
</dbReference>
<evidence type="ECO:0000313" key="2">
    <source>
        <dbReference type="EMBL" id="QUC07862.1"/>
    </source>
</evidence>
<evidence type="ECO:0000313" key="3">
    <source>
        <dbReference type="Proteomes" id="UP000678513"/>
    </source>
</evidence>
<feature type="transmembrane region" description="Helical" evidence="1">
    <location>
        <begin position="23"/>
        <end position="43"/>
    </location>
</feature>
<keyword evidence="1" id="KW-0812">Transmembrane</keyword>
<keyword evidence="3" id="KW-1185">Reference proteome</keyword>
<name>A0ABX7Y470_9ACTN</name>
<accession>A0ABX7Y470</accession>
<keyword evidence="1" id="KW-0472">Membrane</keyword>
<evidence type="ECO:0000256" key="1">
    <source>
        <dbReference type="SAM" id="Phobius"/>
    </source>
</evidence>